<evidence type="ECO:0000256" key="1">
    <source>
        <dbReference type="SAM" id="Phobius"/>
    </source>
</evidence>
<sequence length="659" mass="71977">MRKVMLAALLLTFVLIHTSSASTDFTFHVALQNSAIHPGEETVLTLLIENDAKLSGFVVNENTSSLIPLLTTAKNLRVELDDSNAPFEVKSANPYMVGDLPSGIVARVAFSIRVDENASSGDYTVPVRLKFSKVTYSLVNGAPAISYEDDSDVEYVHVSVERKDYDFSISVKNSELISGREGYVKIEITNTGSNSVENCVVMLNTTPPFKPNPSGLSAYLGHLSPTERKNATFKLFVMDGAMNQSYPVTLVIRFETSSGIPRLITKTVGLKVERVDHFRVVDVKSFLPAYVPVPSGMEIPGVRGYVSVRVENRGENVSDAVAYLKFENRLMRAENSPYIGQFSSGEVKELLFYVSSSAPSGRYRGTLEIRYKNELGDVEVSEPLTVEVIAGSQQPLLTEPVVRSIDVGSVDSLKLNIRNEMGVRVENLRLVLVSPERTITPLSSTAYIGSLRSGESREVAFRLSVSDQAAAGNRSLYLLERYSVDGVENLISISEIPVEIRSGERAIQLVSIKSDLVPDETGSVELVIVNSGNRTMHDAVLELDLSPPLHPAGSSSLMGLSGKPQPSYYYLGTLKPGMKAVARFRVDVDKDAGMGEYPVSLRVRYSDEEGYTHLTSPITASLRVVERPLLTPLTIAILAAIVPALALSAVFLRRRMRGG</sequence>
<organism evidence="2 3">
    <name type="scientific">Geoglobus ahangari</name>
    <dbReference type="NCBI Taxonomy" id="113653"/>
    <lineage>
        <taxon>Archaea</taxon>
        <taxon>Methanobacteriati</taxon>
        <taxon>Methanobacteriota</taxon>
        <taxon>Archaeoglobi</taxon>
        <taxon>Archaeoglobales</taxon>
        <taxon>Archaeoglobaceae</taxon>
        <taxon>Geoglobus</taxon>
    </lineage>
</organism>
<name>A0A0F7IDC3_9EURY</name>
<dbReference type="RefSeq" id="WP_048095492.1">
    <property type="nucleotide sequence ID" value="NZ_CP011267.1"/>
</dbReference>
<dbReference type="Proteomes" id="UP000034723">
    <property type="component" value="Chromosome"/>
</dbReference>
<protein>
    <submittedName>
        <fullName evidence="2">S-layer domain-like protein</fullName>
    </submittedName>
</protein>
<dbReference type="EMBL" id="CP011267">
    <property type="protein sequence ID" value="AKG91377.1"/>
    <property type="molecule type" value="Genomic_DNA"/>
</dbReference>
<gene>
    <name evidence="2" type="ORF">GAH_01321</name>
</gene>
<keyword evidence="1" id="KW-1133">Transmembrane helix</keyword>
<dbReference type="AlphaFoldDB" id="A0A0F7IDC3"/>
<evidence type="ECO:0000313" key="3">
    <source>
        <dbReference type="Proteomes" id="UP000034723"/>
    </source>
</evidence>
<dbReference type="GeneID" id="24803892"/>
<dbReference type="OrthoDB" id="56770at2157"/>
<proteinExistence type="predicted"/>
<feature type="transmembrane region" description="Helical" evidence="1">
    <location>
        <begin position="629"/>
        <end position="652"/>
    </location>
</feature>
<keyword evidence="1" id="KW-0812">Transmembrane</keyword>
<accession>A0A0F7IDC3</accession>
<dbReference type="KEGG" id="gah:GAH_01321"/>
<dbReference type="PATRIC" id="fig|113653.22.peg.1306"/>
<dbReference type="InParanoid" id="A0A0F7IDC3"/>
<dbReference type="PANTHER" id="PTHR35902:SF3">
    <property type="entry name" value="NPCBM-ASSOCIATED, NEW3 DOMAIN OF ALPHA-GALACTOSIDASE"/>
    <property type="match status" value="1"/>
</dbReference>
<dbReference type="PANTHER" id="PTHR35902">
    <property type="entry name" value="S-LAYER DOMAIN-LIKE PROTEIN-RELATED"/>
    <property type="match status" value="1"/>
</dbReference>
<keyword evidence="3" id="KW-1185">Reference proteome</keyword>
<dbReference type="STRING" id="113653.GAH_01321"/>
<reference evidence="2 3" key="1">
    <citation type="submission" date="2015-04" db="EMBL/GenBank/DDBJ databases">
        <title>The complete genome sequence of the hyperthermophilic, obligate iron-reducing archaeon Geoglobus ahangari strain 234T.</title>
        <authorList>
            <person name="Manzella M.P."/>
            <person name="Holmes D.E."/>
            <person name="Rocheleau J.M."/>
            <person name="Chung A."/>
            <person name="Reguera G."/>
            <person name="Kashefi K."/>
        </authorList>
    </citation>
    <scope>NUCLEOTIDE SEQUENCE [LARGE SCALE GENOMIC DNA]</scope>
    <source>
        <strain evidence="2 3">234</strain>
    </source>
</reference>
<dbReference type="HOGENOM" id="CLU_415986_0_0_2"/>
<keyword evidence="1" id="KW-0472">Membrane</keyword>
<evidence type="ECO:0000313" key="2">
    <source>
        <dbReference type="EMBL" id="AKG91377.1"/>
    </source>
</evidence>